<gene>
    <name evidence="2" type="ORF">IPF40_03955</name>
    <name evidence="3" type="ORF">IPI13_05110</name>
    <name evidence="4" type="ORF">IPP00_00875</name>
</gene>
<comment type="caution">
    <text evidence="2">The sequence shown here is derived from an EMBL/GenBank/DDBJ whole genome shotgun (WGS) entry which is preliminary data.</text>
</comment>
<dbReference type="Proteomes" id="UP000718281">
    <property type="component" value="Unassembled WGS sequence"/>
</dbReference>
<dbReference type="GO" id="GO:0003677">
    <property type="term" value="F:DNA binding"/>
    <property type="evidence" value="ECO:0007669"/>
    <property type="project" value="InterPro"/>
</dbReference>
<dbReference type="CDD" id="cd00093">
    <property type="entry name" value="HTH_XRE"/>
    <property type="match status" value="1"/>
</dbReference>
<proteinExistence type="predicted"/>
<protein>
    <submittedName>
        <fullName evidence="2">Helix-turn-helix transcriptional regulator</fullName>
    </submittedName>
</protein>
<dbReference type="Proteomes" id="UP000726105">
    <property type="component" value="Unassembled WGS sequence"/>
</dbReference>
<reference evidence="5 6" key="1">
    <citation type="submission" date="2020-10" db="EMBL/GenBank/DDBJ databases">
        <title>Connecting structure to function with the recovery of over 1000 high-quality activated sludge metagenome-assembled genomes encoding full-length rRNA genes using long-read sequencing.</title>
        <authorList>
            <person name="Singleton C.M."/>
            <person name="Petriglieri F."/>
            <person name="Kristensen J.M."/>
            <person name="Kirkegaard R.H."/>
            <person name="Michaelsen T.Y."/>
            <person name="Andersen M.H."/>
            <person name="Karst S.M."/>
            <person name="Dueholm M.S."/>
            <person name="Nielsen P.H."/>
            <person name="Albertsen M."/>
        </authorList>
    </citation>
    <scope>NUCLEOTIDE SEQUENCE [LARGE SCALE GENOMIC DNA]</scope>
    <source>
        <strain evidence="2">AalE_18-Q3-R2-46_BAT3C.188</strain>
        <strain evidence="3">Ega_18-Q3-R5-49_MAXAC.001</strain>
        <strain evidence="4">Ribe_18-Q3-R11-54_MAXAC.001</strain>
    </source>
</reference>
<accession>A0A935CCY3</accession>
<organism evidence="2 5">
    <name type="scientific">Candidatus Phosphoribacter hodrii</name>
    <dbReference type="NCBI Taxonomy" id="2953743"/>
    <lineage>
        <taxon>Bacteria</taxon>
        <taxon>Bacillati</taxon>
        <taxon>Actinomycetota</taxon>
        <taxon>Actinomycetes</taxon>
        <taxon>Micrococcales</taxon>
        <taxon>Dermatophilaceae</taxon>
        <taxon>Candidatus Phosphoribacter</taxon>
    </lineage>
</organism>
<dbReference type="EMBL" id="JADKGK010000004">
    <property type="protein sequence ID" value="MBL0002598.1"/>
    <property type="molecule type" value="Genomic_DNA"/>
</dbReference>
<dbReference type="SMART" id="SM00530">
    <property type="entry name" value="HTH_XRE"/>
    <property type="match status" value="1"/>
</dbReference>
<evidence type="ECO:0000313" key="5">
    <source>
        <dbReference type="Proteomes" id="UP000718281"/>
    </source>
</evidence>
<sequence>MTAATTGRTPVAVARALDGLGRDLTTWRKLRHLTAEQVADRAGVSRSTVLRLEGGQGASVENLLRVARALGVLELLTKALDPYATDVGRLRAEEKLPTRVRARGVSR</sequence>
<dbReference type="EMBL" id="JADJIB010000002">
    <property type="protein sequence ID" value="MBK7272555.1"/>
    <property type="molecule type" value="Genomic_DNA"/>
</dbReference>
<evidence type="ECO:0000313" key="2">
    <source>
        <dbReference type="EMBL" id="MBK6300227.1"/>
    </source>
</evidence>
<dbReference type="PROSITE" id="PS50943">
    <property type="entry name" value="HTH_CROC1"/>
    <property type="match status" value="1"/>
</dbReference>
<evidence type="ECO:0000259" key="1">
    <source>
        <dbReference type="PROSITE" id="PS50943"/>
    </source>
</evidence>
<dbReference type="Proteomes" id="UP000886632">
    <property type="component" value="Unassembled WGS sequence"/>
</dbReference>
<dbReference type="Gene3D" id="1.10.260.40">
    <property type="entry name" value="lambda repressor-like DNA-binding domains"/>
    <property type="match status" value="1"/>
</dbReference>
<name>A0A935CCY3_9MICO</name>
<dbReference type="InterPro" id="IPR001387">
    <property type="entry name" value="Cro/C1-type_HTH"/>
</dbReference>
<dbReference type="Pfam" id="PF01381">
    <property type="entry name" value="HTH_3"/>
    <property type="match status" value="1"/>
</dbReference>
<dbReference type="SUPFAM" id="SSF47413">
    <property type="entry name" value="lambda repressor-like DNA-binding domains"/>
    <property type="match status" value="1"/>
</dbReference>
<evidence type="ECO:0000313" key="4">
    <source>
        <dbReference type="EMBL" id="MBL0002598.1"/>
    </source>
</evidence>
<dbReference type="InterPro" id="IPR010982">
    <property type="entry name" value="Lambda_DNA-bd_dom_sf"/>
</dbReference>
<feature type="domain" description="HTH cro/C1-type" evidence="1">
    <location>
        <begin position="24"/>
        <end position="76"/>
    </location>
</feature>
<evidence type="ECO:0000313" key="3">
    <source>
        <dbReference type="EMBL" id="MBK7272555.1"/>
    </source>
</evidence>
<dbReference type="EMBL" id="JADIXZ010000003">
    <property type="protein sequence ID" value="MBK6300227.1"/>
    <property type="molecule type" value="Genomic_DNA"/>
</dbReference>
<evidence type="ECO:0000313" key="6">
    <source>
        <dbReference type="Proteomes" id="UP000726105"/>
    </source>
</evidence>
<dbReference type="AlphaFoldDB" id="A0A935CCY3"/>